<dbReference type="PROSITE" id="PS50041">
    <property type="entry name" value="C_TYPE_LECTIN_2"/>
    <property type="match status" value="1"/>
</dbReference>
<accession>A0A7J5XK29</accession>
<evidence type="ECO:0000259" key="1">
    <source>
        <dbReference type="PROSITE" id="PS50041"/>
    </source>
</evidence>
<feature type="non-terminal residue" evidence="2">
    <location>
        <position position="1"/>
    </location>
</feature>
<comment type="caution">
    <text evidence="2">The sequence shown here is derived from an EMBL/GenBank/DDBJ whole genome shotgun (WGS) entry which is preliminary data.</text>
</comment>
<name>A0A7J5XK29_DISMA</name>
<dbReference type="InterPro" id="IPR016186">
    <property type="entry name" value="C-type_lectin-like/link_sf"/>
</dbReference>
<protein>
    <recommendedName>
        <fullName evidence="1">C-type lectin domain-containing protein</fullName>
    </recommendedName>
</protein>
<dbReference type="OrthoDB" id="6369810at2759"/>
<keyword evidence="3" id="KW-1185">Reference proteome</keyword>
<dbReference type="AlphaFoldDB" id="A0A7J5XK29"/>
<proteinExistence type="predicted"/>
<organism evidence="2 3">
    <name type="scientific">Dissostichus mawsoni</name>
    <name type="common">Antarctic cod</name>
    <dbReference type="NCBI Taxonomy" id="36200"/>
    <lineage>
        <taxon>Eukaryota</taxon>
        <taxon>Metazoa</taxon>
        <taxon>Chordata</taxon>
        <taxon>Craniata</taxon>
        <taxon>Vertebrata</taxon>
        <taxon>Euteleostomi</taxon>
        <taxon>Actinopterygii</taxon>
        <taxon>Neopterygii</taxon>
        <taxon>Teleostei</taxon>
        <taxon>Neoteleostei</taxon>
        <taxon>Acanthomorphata</taxon>
        <taxon>Eupercaria</taxon>
        <taxon>Perciformes</taxon>
        <taxon>Notothenioidei</taxon>
        <taxon>Nototheniidae</taxon>
        <taxon>Dissostichus</taxon>
    </lineage>
</organism>
<dbReference type="Proteomes" id="UP000518266">
    <property type="component" value="Unassembled WGS sequence"/>
</dbReference>
<evidence type="ECO:0000313" key="3">
    <source>
        <dbReference type="Proteomes" id="UP000518266"/>
    </source>
</evidence>
<gene>
    <name evidence="2" type="ORF">F7725_004765</name>
</gene>
<dbReference type="InterPro" id="IPR001304">
    <property type="entry name" value="C-type_lectin-like"/>
</dbReference>
<evidence type="ECO:0000313" key="2">
    <source>
        <dbReference type="EMBL" id="KAF3837301.1"/>
    </source>
</evidence>
<sequence length="121" mass="13385">MVWLQSVIPFIARADGTERFVIYTGRTWVESQEQCRTKHTDLAYVSSASNNTAVANQAHSLNNNIWIGLFNDAWMWSDGGETSFRNWLSGSDSGGDCASVAEQGRWVGADCNMKSTFVCHG</sequence>
<dbReference type="SUPFAM" id="SSF56436">
    <property type="entry name" value="C-type lectin-like"/>
    <property type="match status" value="1"/>
</dbReference>
<dbReference type="PANTHER" id="PTHR45784:SF3">
    <property type="entry name" value="C-TYPE LECTIN DOMAIN FAMILY 4 MEMBER K-LIKE-RELATED"/>
    <property type="match status" value="1"/>
</dbReference>
<reference evidence="2 3" key="1">
    <citation type="submission" date="2020-03" db="EMBL/GenBank/DDBJ databases">
        <title>Dissostichus mawsoni Genome sequencing and assembly.</title>
        <authorList>
            <person name="Park H."/>
        </authorList>
    </citation>
    <scope>NUCLEOTIDE SEQUENCE [LARGE SCALE GENOMIC DNA]</scope>
    <source>
        <strain evidence="2">DM0001</strain>
        <tissue evidence="2">Muscle</tissue>
    </source>
</reference>
<feature type="domain" description="C-type lectin" evidence="1">
    <location>
        <begin position="26"/>
        <end position="120"/>
    </location>
</feature>
<dbReference type="InterPro" id="IPR016187">
    <property type="entry name" value="CTDL_fold"/>
</dbReference>
<dbReference type="Gene3D" id="3.10.100.10">
    <property type="entry name" value="Mannose-Binding Protein A, subunit A"/>
    <property type="match status" value="1"/>
</dbReference>
<dbReference type="SMART" id="SM00034">
    <property type="entry name" value="CLECT"/>
    <property type="match status" value="1"/>
</dbReference>
<dbReference type="EMBL" id="JAAKFY010000023">
    <property type="protein sequence ID" value="KAF3837301.1"/>
    <property type="molecule type" value="Genomic_DNA"/>
</dbReference>
<dbReference type="Pfam" id="PF00059">
    <property type="entry name" value="Lectin_C"/>
    <property type="match status" value="1"/>
</dbReference>
<dbReference type="PANTHER" id="PTHR45784">
    <property type="entry name" value="C-TYPE LECTIN DOMAIN FAMILY 20 MEMBER A-RELATED"/>
    <property type="match status" value="1"/>
</dbReference>